<name>A0A075G3D3_9ARCH</name>
<feature type="domain" description="J" evidence="3">
    <location>
        <begin position="215"/>
        <end position="279"/>
    </location>
</feature>
<dbReference type="InterPro" id="IPR051938">
    <property type="entry name" value="Apopto_cytoskel_mod"/>
</dbReference>
<evidence type="ECO:0000259" key="3">
    <source>
        <dbReference type="PROSITE" id="PS50076"/>
    </source>
</evidence>
<evidence type="ECO:0000256" key="1">
    <source>
        <dbReference type="ARBA" id="ARBA00023186"/>
    </source>
</evidence>
<keyword evidence="1" id="KW-0143">Chaperone</keyword>
<keyword evidence="4" id="KW-0346">Stress response</keyword>
<dbReference type="EMBL" id="KF900526">
    <property type="protein sequence ID" value="AIE98118.1"/>
    <property type="molecule type" value="Genomic_DNA"/>
</dbReference>
<dbReference type="SUPFAM" id="SSF46565">
    <property type="entry name" value="Chaperone J-domain"/>
    <property type="match status" value="1"/>
</dbReference>
<proteinExistence type="predicted"/>
<protein>
    <submittedName>
        <fullName evidence="4">Heat shock protein DnaJ domain-containing protein (DnaJ)</fullName>
    </submittedName>
</protein>
<dbReference type="PROSITE" id="PS50076">
    <property type="entry name" value="DNAJ_2"/>
    <property type="match status" value="1"/>
</dbReference>
<dbReference type="PANTHER" id="PTHR44145:SF3">
    <property type="entry name" value="DNAJ HOMOLOG SUBFAMILY A MEMBER 3, MITOCHONDRIAL"/>
    <property type="match status" value="1"/>
</dbReference>
<sequence>MRHKFCLYFLIPFLLFLPLDALADSVNISVDLPIYTNADVVTIYGNISNETLFQVTITSPEKIVVADEEIVITAGDFTHNVILGNYEMDKNGTYNISVSYGSSVVENEFFYHTGQNVNPVDVSNRNYGFSEDDQVIIFSIAAVVIVGVLVFLARGTIFRKKTEYDKGDWASKKNRDYEKYHSEWMSDEIKPGRKEKTKFSDEEFRKSLLEDNVPDYYAILEVQKTANQSEIKNQFRALAKKWHPDKKQDEYAEKKMAQINMAYEVLSNPKHRKMYDLYYHKK</sequence>
<dbReference type="CDD" id="cd06257">
    <property type="entry name" value="DnaJ"/>
    <property type="match status" value="1"/>
</dbReference>
<feature type="transmembrane region" description="Helical" evidence="2">
    <location>
        <begin position="135"/>
        <end position="153"/>
    </location>
</feature>
<keyword evidence="2" id="KW-0472">Membrane</keyword>
<dbReference type="InterPro" id="IPR036869">
    <property type="entry name" value="J_dom_sf"/>
</dbReference>
<dbReference type="PANTHER" id="PTHR44145">
    <property type="entry name" value="DNAJ HOMOLOG SUBFAMILY A MEMBER 3, MITOCHONDRIAL"/>
    <property type="match status" value="1"/>
</dbReference>
<accession>A0A075G3D3</accession>
<dbReference type="Pfam" id="PF00226">
    <property type="entry name" value="DnaJ"/>
    <property type="match status" value="1"/>
</dbReference>
<keyword evidence="2" id="KW-0812">Transmembrane</keyword>
<evidence type="ECO:0000256" key="2">
    <source>
        <dbReference type="SAM" id="Phobius"/>
    </source>
</evidence>
<reference evidence="4" key="1">
    <citation type="journal article" date="2014" name="Genome Biol. Evol.">
        <title>Pangenome evidence for extensive interdomain horizontal transfer affecting lineage core and shell genes in uncultured planktonic thaumarchaeota and euryarchaeota.</title>
        <authorList>
            <person name="Deschamps P."/>
            <person name="Zivanovic Y."/>
            <person name="Moreira D."/>
            <person name="Rodriguez-Valera F."/>
            <person name="Lopez-Garcia P."/>
        </authorList>
    </citation>
    <scope>NUCLEOTIDE SEQUENCE</scope>
</reference>
<evidence type="ECO:0000313" key="4">
    <source>
        <dbReference type="EMBL" id="AIE98118.1"/>
    </source>
</evidence>
<dbReference type="InterPro" id="IPR001623">
    <property type="entry name" value="DnaJ_domain"/>
</dbReference>
<keyword evidence="2" id="KW-1133">Transmembrane helix</keyword>
<dbReference type="AlphaFoldDB" id="A0A075G3D3"/>
<gene>
    <name evidence="4" type="primary">dnaJ</name>
</gene>
<organism evidence="4">
    <name type="scientific">uncultured marine thaumarchaeote KM3_04_D06</name>
    <dbReference type="NCBI Taxonomy" id="1455965"/>
    <lineage>
        <taxon>Archaea</taxon>
        <taxon>Nitrososphaerota</taxon>
        <taxon>environmental samples</taxon>
    </lineage>
</organism>
<dbReference type="Gene3D" id="1.10.287.110">
    <property type="entry name" value="DnaJ domain"/>
    <property type="match status" value="1"/>
</dbReference>
<dbReference type="PRINTS" id="PR00625">
    <property type="entry name" value="JDOMAIN"/>
</dbReference>
<dbReference type="SMART" id="SM00271">
    <property type="entry name" value="DnaJ"/>
    <property type="match status" value="1"/>
</dbReference>